<comment type="caution">
    <text evidence="4">The sequence shown here is derived from an EMBL/GenBank/DDBJ whole genome shotgun (WGS) entry which is preliminary data.</text>
</comment>
<dbReference type="RefSeq" id="WP_280572767.1">
    <property type="nucleotide sequence ID" value="NZ_JARXRM010000013.1"/>
</dbReference>
<dbReference type="Proteomes" id="UP001156940">
    <property type="component" value="Unassembled WGS sequence"/>
</dbReference>
<dbReference type="PANTHER" id="PTHR42937:SF1">
    <property type="entry name" value="DIAMINOPROPIONATE AMMONIA-LYASE"/>
    <property type="match status" value="1"/>
</dbReference>
<protein>
    <submittedName>
        <fullName evidence="4">Pyridoxal-phosphate dependent enzyme</fullName>
    </submittedName>
</protein>
<organism evidence="4 5">
    <name type="scientific">Luteimonas endophytica</name>
    <dbReference type="NCBI Taxonomy" id="3042023"/>
    <lineage>
        <taxon>Bacteria</taxon>
        <taxon>Pseudomonadati</taxon>
        <taxon>Pseudomonadota</taxon>
        <taxon>Gammaproteobacteria</taxon>
        <taxon>Lysobacterales</taxon>
        <taxon>Lysobacteraceae</taxon>
        <taxon>Luteimonas</taxon>
    </lineage>
</organism>
<dbReference type="InterPro" id="IPR001926">
    <property type="entry name" value="TrpB-like_PALP"/>
</dbReference>
<comment type="cofactor">
    <cofactor evidence="1">
        <name>pyridoxal 5'-phosphate</name>
        <dbReference type="ChEBI" id="CHEBI:597326"/>
    </cofactor>
</comment>
<accession>A0ABT6J6X8</accession>
<sequence length="332" mass="33374">MENPRPTRLVDCPGLARAAGVRRVLAKCEWERPLGNFKSLGGMLAGLRALARAVDAESIGALLSGPARPLPRLLCASDGNHGLAVAAAAACAGTRAEVYLPRAVPALRAARITSIGGEVAWVDGTYDDAVLAAVAAAAAGDALLIPDTSPDPEDPVVRDVIDGYRVMTDEIAAQLDLAAIVPSHLFVQAGVGGLAAAMAATLHARLRDPARLVVVEPADAACVAAALQAGAPVRIEGGLHTAADMLACGLASASAVPVLRAHDARSLLVNEGGLEPVVALLWTLCGIRTTASGAAGVAGLLHAAAPGTHADRHGLGPDSEVLLVITEGAAGV</sequence>
<gene>
    <name evidence="4" type="ORF">QFW77_02930</name>
</gene>
<evidence type="ECO:0000256" key="1">
    <source>
        <dbReference type="ARBA" id="ARBA00001933"/>
    </source>
</evidence>
<dbReference type="PANTHER" id="PTHR42937">
    <property type="match status" value="1"/>
</dbReference>
<keyword evidence="2" id="KW-0663">Pyridoxal phosphate</keyword>
<proteinExistence type="predicted"/>
<dbReference type="Gene3D" id="3.40.50.1100">
    <property type="match status" value="2"/>
</dbReference>
<dbReference type="Pfam" id="PF00291">
    <property type="entry name" value="PALP"/>
    <property type="match status" value="1"/>
</dbReference>
<evidence type="ECO:0000313" key="4">
    <source>
        <dbReference type="EMBL" id="MDH5821948.1"/>
    </source>
</evidence>
<evidence type="ECO:0000256" key="2">
    <source>
        <dbReference type="ARBA" id="ARBA00022898"/>
    </source>
</evidence>
<dbReference type="EMBL" id="JARXRM010000013">
    <property type="protein sequence ID" value="MDH5821948.1"/>
    <property type="molecule type" value="Genomic_DNA"/>
</dbReference>
<evidence type="ECO:0000313" key="5">
    <source>
        <dbReference type="Proteomes" id="UP001156940"/>
    </source>
</evidence>
<feature type="domain" description="Tryptophan synthase beta chain-like PALP" evidence="3">
    <location>
        <begin position="4"/>
        <end position="326"/>
    </location>
</feature>
<keyword evidence="5" id="KW-1185">Reference proteome</keyword>
<dbReference type="InterPro" id="IPR036052">
    <property type="entry name" value="TrpB-like_PALP_sf"/>
</dbReference>
<evidence type="ECO:0000259" key="3">
    <source>
        <dbReference type="Pfam" id="PF00291"/>
    </source>
</evidence>
<reference evidence="4 5" key="1">
    <citation type="submission" date="2023-04" db="EMBL/GenBank/DDBJ databases">
        <title>Luteimonas endophyticus RD2P54.</title>
        <authorList>
            <person name="Sun J.-Q."/>
        </authorList>
    </citation>
    <scope>NUCLEOTIDE SEQUENCE [LARGE SCALE GENOMIC DNA]</scope>
    <source>
        <strain evidence="4 5">RD2P54</strain>
    </source>
</reference>
<name>A0ABT6J6X8_9GAMM</name>
<dbReference type="SUPFAM" id="SSF53686">
    <property type="entry name" value="Tryptophan synthase beta subunit-like PLP-dependent enzymes"/>
    <property type="match status" value="1"/>
</dbReference>